<evidence type="ECO:0000313" key="4">
    <source>
        <dbReference type="EMBL" id="CAA7059012.1"/>
    </source>
</evidence>
<feature type="repeat" description="PPR" evidence="3">
    <location>
        <begin position="9"/>
        <end position="43"/>
    </location>
</feature>
<dbReference type="Proteomes" id="UP000467841">
    <property type="component" value="Unassembled WGS sequence"/>
</dbReference>
<comment type="similarity">
    <text evidence="1">Belongs to the PPR family. P subfamily.</text>
</comment>
<keyword evidence="5" id="KW-1185">Reference proteome</keyword>
<dbReference type="NCBIfam" id="TIGR00756">
    <property type="entry name" value="PPR"/>
    <property type="match status" value="3"/>
</dbReference>
<accession>A0A6D2LGJ0</accession>
<dbReference type="InterPro" id="IPR002885">
    <property type="entry name" value="PPR_rpt"/>
</dbReference>
<feature type="repeat" description="PPR" evidence="3">
    <location>
        <begin position="54"/>
        <end position="88"/>
    </location>
</feature>
<dbReference type="Gene3D" id="1.25.40.10">
    <property type="entry name" value="Tetratricopeptide repeat domain"/>
    <property type="match status" value="2"/>
</dbReference>
<dbReference type="EMBL" id="CACVBM020001751">
    <property type="protein sequence ID" value="CAA7059012.1"/>
    <property type="molecule type" value="Genomic_DNA"/>
</dbReference>
<protein>
    <recommendedName>
        <fullName evidence="6">Pentacotripeptide-repeat region of PRORP domain-containing protein</fullName>
    </recommendedName>
</protein>
<dbReference type="PROSITE" id="PS51375">
    <property type="entry name" value="PPR"/>
    <property type="match status" value="3"/>
</dbReference>
<name>A0A6D2LGJ0_9BRAS</name>
<dbReference type="OrthoDB" id="42736at2759"/>
<sequence>MVDLGYEPNTVTFNTLIHGLFLHNKVSEAVALVERMVLKGCQPDLLTYERYRPDVFTYNTLISCLCNYGRWEDAAGLLSDMIEKKINPDVVTFNALIDGFVKEGKLLEAEKLYEEMIIGL</sequence>
<proteinExistence type="inferred from homology"/>
<reference evidence="4" key="1">
    <citation type="submission" date="2020-01" db="EMBL/GenBank/DDBJ databases">
        <authorList>
            <person name="Mishra B."/>
        </authorList>
    </citation>
    <scope>NUCLEOTIDE SEQUENCE [LARGE SCALE GENOMIC DNA]</scope>
</reference>
<evidence type="ECO:0000313" key="5">
    <source>
        <dbReference type="Proteomes" id="UP000467841"/>
    </source>
</evidence>
<comment type="caution">
    <text evidence="4">The sequence shown here is derived from an EMBL/GenBank/DDBJ whole genome shotgun (WGS) entry which is preliminary data.</text>
</comment>
<evidence type="ECO:0008006" key="6">
    <source>
        <dbReference type="Google" id="ProtNLM"/>
    </source>
</evidence>
<gene>
    <name evidence="4" type="ORF">MERR_LOCUS46248</name>
</gene>
<evidence type="ECO:0000256" key="1">
    <source>
        <dbReference type="ARBA" id="ARBA00007626"/>
    </source>
</evidence>
<evidence type="ECO:0000256" key="2">
    <source>
        <dbReference type="ARBA" id="ARBA00022737"/>
    </source>
</evidence>
<keyword evidence="2" id="KW-0677">Repeat</keyword>
<dbReference type="AlphaFoldDB" id="A0A6D2LGJ0"/>
<feature type="repeat" description="PPR" evidence="3">
    <location>
        <begin position="89"/>
        <end position="119"/>
    </location>
</feature>
<dbReference type="InterPro" id="IPR011990">
    <property type="entry name" value="TPR-like_helical_dom_sf"/>
</dbReference>
<organism evidence="4 5">
    <name type="scientific">Microthlaspi erraticum</name>
    <dbReference type="NCBI Taxonomy" id="1685480"/>
    <lineage>
        <taxon>Eukaryota</taxon>
        <taxon>Viridiplantae</taxon>
        <taxon>Streptophyta</taxon>
        <taxon>Embryophyta</taxon>
        <taxon>Tracheophyta</taxon>
        <taxon>Spermatophyta</taxon>
        <taxon>Magnoliopsida</taxon>
        <taxon>eudicotyledons</taxon>
        <taxon>Gunneridae</taxon>
        <taxon>Pentapetalae</taxon>
        <taxon>rosids</taxon>
        <taxon>malvids</taxon>
        <taxon>Brassicales</taxon>
        <taxon>Brassicaceae</taxon>
        <taxon>Coluteocarpeae</taxon>
        <taxon>Microthlaspi</taxon>
    </lineage>
</organism>
<dbReference type="Pfam" id="PF13041">
    <property type="entry name" value="PPR_2"/>
    <property type="match status" value="2"/>
</dbReference>
<dbReference type="PANTHER" id="PTHR47941">
    <property type="entry name" value="PENTATRICOPEPTIDE REPEAT-CONTAINING PROTEIN 3, MITOCHONDRIAL"/>
    <property type="match status" value="1"/>
</dbReference>
<evidence type="ECO:0000256" key="3">
    <source>
        <dbReference type="PROSITE-ProRule" id="PRU00708"/>
    </source>
</evidence>